<gene>
    <name evidence="1" type="ORF">SAMN04488006_0203</name>
</gene>
<organism evidence="1 2">
    <name type="scientific">Lutibacter maritimus</name>
    <dbReference type="NCBI Taxonomy" id="593133"/>
    <lineage>
        <taxon>Bacteria</taxon>
        <taxon>Pseudomonadati</taxon>
        <taxon>Bacteroidota</taxon>
        <taxon>Flavobacteriia</taxon>
        <taxon>Flavobacteriales</taxon>
        <taxon>Flavobacteriaceae</taxon>
        <taxon>Lutibacter</taxon>
    </lineage>
</organism>
<dbReference type="OrthoDB" id="1438170at2"/>
<dbReference type="RefSeq" id="WP_090230803.1">
    <property type="nucleotide sequence ID" value="NZ_FOZP01000014.1"/>
</dbReference>
<dbReference type="STRING" id="593133.SAMN04488006_0203"/>
<name>A0A1I6SYK0_9FLAO</name>
<keyword evidence="2" id="KW-1185">Reference proteome</keyword>
<dbReference type="Proteomes" id="UP000199312">
    <property type="component" value="Unassembled WGS sequence"/>
</dbReference>
<evidence type="ECO:0000313" key="1">
    <source>
        <dbReference type="EMBL" id="SFS81952.1"/>
    </source>
</evidence>
<sequence length="127" mass="14429">MKHIITISIIILTSCVGLKNVSNELAGKWECYHKELEDGTTKSTDLFSGEEFEYSCDGLIIELKSDFTGSESIGGITFEYKKNDSILNLGNRNYVIEKLTKTELVIRDYDSDGTNLSNFRQKFKKIE</sequence>
<evidence type="ECO:0008006" key="3">
    <source>
        <dbReference type="Google" id="ProtNLM"/>
    </source>
</evidence>
<proteinExistence type="predicted"/>
<accession>A0A1I6SYK0</accession>
<dbReference type="EMBL" id="FOZP01000014">
    <property type="protein sequence ID" value="SFS81952.1"/>
    <property type="molecule type" value="Genomic_DNA"/>
</dbReference>
<reference evidence="2" key="1">
    <citation type="submission" date="2016-10" db="EMBL/GenBank/DDBJ databases">
        <authorList>
            <person name="Varghese N."/>
            <person name="Submissions S."/>
        </authorList>
    </citation>
    <scope>NUCLEOTIDE SEQUENCE [LARGE SCALE GENOMIC DNA]</scope>
    <source>
        <strain evidence="2">DSM 24450</strain>
    </source>
</reference>
<dbReference type="PROSITE" id="PS51257">
    <property type="entry name" value="PROKAR_LIPOPROTEIN"/>
    <property type="match status" value="1"/>
</dbReference>
<dbReference type="AlphaFoldDB" id="A0A1I6SYK0"/>
<evidence type="ECO:0000313" key="2">
    <source>
        <dbReference type="Proteomes" id="UP000199312"/>
    </source>
</evidence>
<protein>
    <recommendedName>
        <fullName evidence="3">Lipocalin-like domain-containing protein</fullName>
    </recommendedName>
</protein>